<name>A0AA39IV71_9AGAR</name>
<organism evidence="1 2">
    <name type="scientific">Armillaria borealis</name>
    <dbReference type="NCBI Taxonomy" id="47425"/>
    <lineage>
        <taxon>Eukaryota</taxon>
        <taxon>Fungi</taxon>
        <taxon>Dikarya</taxon>
        <taxon>Basidiomycota</taxon>
        <taxon>Agaricomycotina</taxon>
        <taxon>Agaricomycetes</taxon>
        <taxon>Agaricomycetidae</taxon>
        <taxon>Agaricales</taxon>
        <taxon>Marasmiineae</taxon>
        <taxon>Physalacriaceae</taxon>
        <taxon>Armillaria</taxon>
    </lineage>
</organism>
<feature type="non-terminal residue" evidence="1">
    <location>
        <position position="207"/>
    </location>
</feature>
<protein>
    <submittedName>
        <fullName evidence="1">Uncharacterized protein</fullName>
    </submittedName>
</protein>
<reference evidence="1" key="1">
    <citation type="submission" date="2023-06" db="EMBL/GenBank/DDBJ databases">
        <authorList>
            <consortium name="Lawrence Berkeley National Laboratory"/>
            <person name="Ahrendt S."/>
            <person name="Sahu N."/>
            <person name="Indic B."/>
            <person name="Wong-Bajracharya J."/>
            <person name="Merenyi Z."/>
            <person name="Ke H.-M."/>
            <person name="Monk M."/>
            <person name="Kocsube S."/>
            <person name="Drula E."/>
            <person name="Lipzen A."/>
            <person name="Balint B."/>
            <person name="Henrissat B."/>
            <person name="Andreopoulos B."/>
            <person name="Martin F.M."/>
            <person name="Harder C.B."/>
            <person name="Rigling D."/>
            <person name="Ford K.L."/>
            <person name="Foster G.D."/>
            <person name="Pangilinan J."/>
            <person name="Papanicolaou A."/>
            <person name="Barry K."/>
            <person name="LaButti K."/>
            <person name="Viragh M."/>
            <person name="Koriabine M."/>
            <person name="Yan M."/>
            <person name="Riley R."/>
            <person name="Champramary S."/>
            <person name="Plett K.L."/>
            <person name="Tsai I.J."/>
            <person name="Slot J."/>
            <person name="Sipos G."/>
            <person name="Plett J."/>
            <person name="Nagy L.G."/>
            <person name="Grigoriev I.V."/>
        </authorList>
    </citation>
    <scope>NUCLEOTIDE SEQUENCE</scope>
    <source>
        <strain evidence="1">FPL87.14</strain>
    </source>
</reference>
<proteinExistence type="predicted"/>
<dbReference type="AlphaFoldDB" id="A0AA39IV71"/>
<evidence type="ECO:0000313" key="2">
    <source>
        <dbReference type="Proteomes" id="UP001175226"/>
    </source>
</evidence>
<dbReference type="Proteomes" id="UP001175226">
    <property type="component" value="Unassembled WGS sequence"/>
</dbReference>
<keyword evidence="2" id="KW-1185">Reference proteome</keyword>
<gene>
    <name evidence="1" type="ORF">EV421DRAFT_1672427</name>
</gene>
<dbReference type="EMBL" id="JAUEPT010000154">
    <property type="protein sequence ID" value="KAK0430349.1"/>
    <property type="molecule type" value="Genomic_DNA"/>
</dbReference>
<comment type="caution">
    <text evidence="1">The sequence shown here is derived from an EMBL/GenBank/DDBJ whole genome shotgun (WGS) entry which is preliminary data.</text>
</comment>
<evidence type="ECO:0000313" key="1">
    <source>
        <dbReference type="EMBL" id="KAK0430349.1"/>
    </source>
</evidence>
<feature type="non-terminal residue" evidence="1">
    <location>
        <position position="1"/>
    </location>
</feature>
<accession>A0AA39IV71</accession>
<sequence>RTLELIRRTADLIHTSLATETLPSTRGTYSALNFKESEPEREYAVDELLALGFSEVPWEGFDPRLIVDNKGQIVAVIAGQPHDPSYSAACMDAHDEIMQEGAAANFCKASSHHRGRFPAVNVGISYGKGQRVPSRLQNGALAAIVNRLIGSEAVMRMATYASATYNLWAPRLHRHYEEHLTALYDKVPHLRPNFPHSTFPCAAFNFG</sequence>